<keyword evidence="2" id="KW-0472">Membrane</keyword>
<dbReference type="EMBL" id="CP003479">
    <property type="protein sequence ID" value="AFI04733.1"/>
    <property type="molecule type" value="Genomic_DNA"/>
</dbReference>
<keyword evidence="2" id="KW-1133">Transmembrane helix</keyword>
<reference evidence="4" key="1">
    <citation type="submission" date="2012-04" db="EMBL/GenBank/DDBJ databases">
        <title>Complete genome sequence of Helicobacter cetorum strain MIT 00-7128.</title>
        <authorList>
            <person name="Kersulyte D."/>
            <person name="Berg D.E."/>
        </authorList>
    </citation>
    <scope>NUCLEOTIDE SEQUENCE [LARGE SCALE GENOMIC DNA]</scope>
    <source>
        <strain evidence="4">MIT 00-7128</strain>
    </source>
</reference>
<dbReference type="Proteomes" id="UP000005010">
    <property type="component" value="Chromosome"/>
</dbReference>
<evidence type="ECO:0000313" key="4">
    <source>
        <dbReference type="Proteomes" id="UP000005010"/>
    </source>
</evidence>
<evidence type="ECO:0000313" key="3">
    <source>
        <dbReference type="EMBL" id="AFI04733.1"/>
    </source>
</evidence>
<dbReference type="STRING" id="182217.HCW_07375"/>
<keyword evidence="2" id="KW-0812">Transmembrane</keyword>
<protein>
    <submittedName>
        <fullName evidence="3">Integral membrane protein</fullName>
    </submittedName>
</protein>
<evidence type="ECO:0000256" key="1">
    <source>
        <dbReference type="SAM" id="MobiDB-lite"/>
    </source>
</evidence>
<feature type="region of interest" description="Disordered" evidence="1">
    <location>
        <begin position="83"/>
        <end position="104"/>
    </location>
</feature>
<feature type="transmembrane region" description="Helical" evidence="2">
    <location>
        <begin position="27"/>
        <end position="45"/>
    </location>
</feature>
<organism evidence="3 4">
    <name type="scientific">Helicobacter cetorum (strain ATCC BAA-429 / MIT 00-7128)</name>
    <dbReference type="NCBI Taxonomy" id="182217"/>
    <lineage>
        <taxon>Bacteria</taxon>
        <taxon>Pseudomonadati</taxon>
        <taxon>Campylobacterota</taxon>
        <taxon>Epsilonproteobacteria</taxon>
        <taxon>Campylobacterales</taxon>
        <taxon>Helicobacteraceae</taxon>
        <taxon>Helicobacter</taxon>
    </lineage>
</organism>
<dbReference type="PATRIC" id="fig|182217.3.peg.1560"/>
<accession>I0EP64</accession>
<dbReference type="AlphaFoldDB" id="I0EP64"/>
<gene>
    <name evidence="3" type="ordered locus">HCW_07375</name>
</gene>
<keyword evidence="4" id="KW-1185">Reference proteome</keyword>
<sequence>MKSLLKIVLASIIGGTWYTLNGVGSEVVSVGIFVLILFVFFIRPISFQTPERREEYIQRLKTNYERKMALQNKQKEEQLRLTQAKKERENKKRKELKEQIKKYQ</sequence>
<proteinExistence type="predicted"/>
<dbReference type="RefSeq" id="WP_014661600.1">
    <property type="nucleotide sequence ID" value="NC_017737.1"/>
</dbReference>
<name>I0EP64_HELC0</name>
<dbReference type="HOGENOM" id="CLU_166743_0_0_7"/>
<dbReference type="KEGG" id="hce:HCW_07375"/>
<evidence type="ECO:0000256" key="2">
    <source>
        <dbReference type="SAM" id="Phobius"/>
    </source>
</evidence>